<dbReference type="EMBL" id="FOLB01000003">
    <property type="protein sequence ID" value="SFC01748.1"/>
    <property type="molecule type" value="Genomic_DNA"/>
</dbReference>
<evidence type="ECO:0000313" key="2">
    <source>
        <dbReference type="EMBL" id="SFC01748.1"/>
    </source>
</evidence>
<keyword evidence="1" id="KW-0812">Transmembrane</keyword>
<dbReference type="InterPro" id="IPR007403">
    <property type="entry name" value="DUF456"/>
</dbReference>
<evidence type="ECO:0000256" key="1">
    <source>
        <dbReference type="SAM" id="Phobius"/>
    </source>
</evidence>
<evidence type="ECO:0000313" key="3">
    <source>
        <dbReference type="Proteomes" id="UP000198832"/>
    </source>
</evidence>
<accession>A0A1I1FVT7</accession>
<dbReference type="AlphaFoldDB" id="A0A1I1FVT7"/>
<reference evidence="2 3" key="1">
    <citation type="submission" date="2016-10" db="EMBL/GenBank/DDBJ databases">
        <authorList>
            <person name="de Groot N.N."/>
        </authorList>
    </citation>
    <scope>NUCLEOTIDE SEQUENCE [LARGE SCALE GENOMIC DNA]</scope>
    <source>
        <strain evidence="2 3">CGMCC 1.7056</strain>
    </source>
</reference>
<sequence>MSALEIVVALAIAVGLATTIVPVLPGTLIVGGAILVWASETGGTTAWLAFAVAAVLLAAGAVAKYLLPGRRLKEAGIPTSTQLAGAALGIVGFFVIPLVGLFIGFVLGVYLAEWRRLGSGRAWPSTKHALRAAGLSILLELVFSVLATITWVVGLVAT</sequence>
<proteinExistence type="predicted"/>
<dbReference type="Pfam" id="PF04306">
    <property type="entry name" value="DUF456"/>
    <property type="match status" value="1"/>
</dbReference>
<dbReference type="RefSeq" id="WP_175507555.1">
    <property type="nucleotide sequence ID" value="NZ_FOLB01000003.1"/>
</dbReference>
<keyword evidence="1" id="KW-1133">Transmembrane helix</keyword>
<dbReference type="Proteomes" id="UP000198832">
    <property type="component" value="Unassembled WGS sequence"/>
</dbReference>
<dbReference type="STRING" id="574651.SAMN04487968_10391"/>
<protein>
    <recommendedName>
        <fullName evidence="4">DUF456 domain-containing protein</fullName>
    </recommendedName>
</protein>
<name>A0A1I1FVT7_9ACTN</name>
<keyword evidence="1" id="KW-0472">Membrane</keyword>
<feature type="transmembrane region" description="Helical" evidence="1">
    <location>
        <begin position="133"/>
        <end position="157"/>
    </location>
</feature>
<evidence type="ECO:0008006" key="4">
    <source>
        <dbReference type="Google" id="ProtNLM"/>
    </source>
</evidence>
<gene>
    <name evidence="2" type="ORF">SAMN04487968_10391</name>
</gene>
<keyword evidence="3" id="KW-1185">Reference proteome</keyword>
<feature type="transmembrane region" description="Helical" evidence="1">
    <location>
        <begin position="45"/>
        <end position="67"/>
    </location>
</feature>
<feature type="transmembrane region" description="Helical" evidence="1">
    <location>
        <begin position="87"/>
        <end position="112"/>
    </location>
</feature>
<organism evidence="2 3">
    <name type="scientific">Nocardioides terrae</name>
    <dbReference type="NCBI Taxonomy" id="574651"/>
    <lineage>
        <taxon>Bacteria</taxon>
        <taxon>Bacillati</taxon>
        <taxon>Actinomycetota</taxon>
        <taxon>Actinomycetes</taxon>
        <taxon>Propionibacteriales</taxon>
        <taxon>Nocardioidaceae</taxon>
        <taxon>Nocardioides</taxon>
    </lineage>
</organism>
<feature type="transmembrane region" description="Helical" evidence="1">
    <location>
        <begin position="6"/>
        <end position="38"/>
    </location>
</feature>